<gene>
    <name evidence="2" type="ORF">N7537_008534</name>
</gene>
<accession>A0AAD6E111</accession>
<dbReference type="InterPro" id="IPR027417">
    <property type="entry name" value="P-loop_NTPase"/>
</dbReference>
<dbReference type="SUPFAM" id="SSF52540">
    <property type="entry name" value="P-loop containing nucleoside triphosphate hydrolases"/>
    <property type="match status" value="1"/>
</dbReference>
<evidence type="ECO:0000256" key="1">
    <source>
        <dbReference type="SAM" id="MobiDB-lite"/>
    </source>
</evidence>
<dbReference type="GeneID" id="81589831"/>
<feature type="region of interest" description="Disordered" evidence="1">
    <location>
        <begin position="352"/>
        <end position="387"/>
    </location>
</feature>
<comment type="caution">
    <text evidence="2">The sequence shown here is derived from an EMBL/GenBank/DDBJ whole genome shotgun (WGS) entry which is preliminary data.</text>
</comment>
<dbReference type="EMBL" id="JAQJAE010000004">
    <property type="protein sequence ID" value="KAJ5598450.1"/>
    <property type="molecule type" value="Genomic_DNA"/>
</dbReference>
<dbReference type="Proteomes" id="UP001213799">
    <property type="component" value="Unassembled WGS sequence"/>
</dbReference>
<dbReference type="AlphaFoldDB" id="A0AAD6E111"/>
<keyword evidence="3" id="KW-1185">Reference proteome</keyword>
<protein>
    <submittedName>
        <fullName evidence="2">Uncharacterized protein</fullName>
    </submittedName>
</protein>
<name>A0AAD6E111_9EURO</name>
<organism evidence="2 3">
    <name type="scientific">Penicillium hordei</name>
    <dbReference type="NCBI Taxonomy" id="40994"/>
    <lineage>
        <taxon>Eukaryota</taxon>
        <taxon>Fungi</taxon>
        <taxon>Dikarya</taxon>
        <taxon>Ascomycota</taxon>
        <taxon>Pezizomycotina</taxon>
        <taxon>Eurotiomycetes</taxon>
        <taxon>Eurotiomycetidae</taxon>
        <taxon>Eurotiales</taxon>
        <taxon>Aspergillaceae</taxon>
        <taxon>Penicillium</taxon>
    </lineage>
</organism>
<reference evidence="2" key="1">
    <citation type="journal article" date="2023" name="IMA Fungus">
        <title>Comparative genomic study of the Penicillium genus elucidates a diverse pangenome and 15 lateral gene transfer events.</title>
        <authorList>
            <person name="Petersen C."/>
            <person name="Sorensen T."/>
            <person name="Nielsen M.R."/>
            <person name="Sondergaard T.E."/>
            <person name="Sorensen J.L."/>
            <person name="Fitzpatrick D.A."/>
            <person name="Frisvad J.C."/>
            <person name="Nielsen K.L."/>
        </authorList>
    </citation>
    <scope>NUCLEOTIDE SEQUENCE</scope>
    <source>
        <strain evidence="2">IBT 12815</strain>
    </source>
</reference>
<sequence length="387" mass="44038">MELSTEEKIVYQAFHAKAADHYANLQSRTSQLLVLSLNAKLELGDSNTHVATLYGWRQENIAAEWVYMVTKEDTDCTVHSTDGLMKFSVHGSPRLRLIFQQLLDRKVSEEVDKNSAWYAEVVLRAALVDARTFHSALEPSERDTLVNEFNDPQSTIRVLITTVILTSPGRSWAQEAQAAGCALRITSEFPLAVVRVATANSHDQFRNSKQVEKTCLQLAINRQDLVFRSIMLKDLKSVQSDVNLCHESQDGKVLLQRKSAAEKQIDQDLAQYLNDRQSERSDERLARKEANTRKRPVFNYICPDDEENALDDEYIDAEQPNKDDHIQDDASEDEKPLIFTIRMSLLLHNAKRSNEGETLSEGTMRRPGSSSQKERSPATKNITRWLF</sequence>
<evidence type="ECO:0000313" key="2">
    <source>
        <dbReference type="EMBL" id="KAJ5598450.1"/>
    </source>
</evidence>
<dbReference type="Gene3D" id="3.40.50.300">
    <property type="entry name" value="P-loop containing nucleotide triphosphate hydrolases"/>
    <property type="match status" value="1"/>
</dbReference>
<evidence type="ECO:0000313" key="3">
    <source>
        <dbReference type="Proteomes" id="UP001213799"/>
    </source>
</evidence>
<proteinExistence type="predicted"/>
<feature type="compositionally biased region" description="Polar residues" evidence="1">
    <location>
        <begin position="378"/>
        <end position="387"/>
    </location>
</feature>
<dbReference type="RefSeq" id="XP_056751665.1">
    <property type="nucleotide sequence ID" value="XM_056899589.1"/>
</dbReference>
<reference evidence="2" key="2">
    <citation type="submission" date="2023-01" db="EMBL/GenBank/DDBJ databases">
        <authorList>
            <person name="Petersen C."/>
        </authorList>
    </citation>
    <scope>NUCLEOTIDE SEQUENCE</scope>
    <source>
        <strain evidence="2">IBT 12815</strain>
    </source>
</reference>